<dbReference type="InterPro" id="IPR055302">
    <property type="entry name" value="F-box_dom-containing"/>
</dbReference>
<dbReference type="Proteomes" id="UP000008810">
    <property type="component" value="Chromosome 4"/>
</dbReference>
<dbReference type="InterPro" id="IPR032675">
    <property type="entry name" value="LRR_dom_sf"/>
</dbReference>
<gene>
    <name evidence="3" type="ORF">BRADI_4g03080v3</name>
</gene>
<dbReference type="AlphaFoldDB" id="A0A0Q3EEJ6"/>
<proteinExistence type="predicted"/>
<dbReference type="InterPro" id="IPR006566">
    <property type="entry name" value="FBD"/>
</dbReference>
<accession>A0A0Q3EEJ6</accession>
<sequence>DLPDGILGDIVSLLPTAEGARTQILKRRWRHIWRCSAPLNLDCCTLVARGGGREAEDELVGLIPSILSSHQGTGRRFHVPSSRHSDRAATIEAWLQSAALDNLQELDLWCTHTYLYDYVPLPPAVFRFSATVRVVTIANCNLRDSAVQGLQFPQLKQLGFKDIIIMEDSLHHMIAACPDLECLMIERSLGFACVRINSLSLRSIGVSTDHPHPHELQFVELVIDNAPCLKRLLHLEMCYHLDMHITVISAPKLETLSCCSSVSRSSTKLSFGSAAIQGLHIDSLTTVVRTVQILAVEMHSLCLDTIIDFMKCFPCLQKLYIKSFVSGNNWWQRKHRNVIKSLDIRLKTIALESYGGNQSDINFVTFFVLNARVLELMTFDVCSEHYTVEFLAEQYRKLQLDKRASRAARFHFTSNRCVRGIPYIGRAGDLDLTDPFRF</sequence>
<dbReference type="Gene3D" id="3.80.10.10">
    <property type="entry name" value="Ribonuclease Inhibitor"/>
    <property type="match status" value="1"/>
</dbReference>
<reference evidence="3 4" key="1">
    <citation type="journal article" date="2010" name="Nature">
        <title>Genome sequencing and analysis of the model grass Brachypodium distachyon.</title>
        <authorList>
            <consortium name="International Brachypodium Initiative"/>
        </authorList>
    </citation>
    <scope>NUCLEOTIDE SEQUENCE [LARGE SCALE GENOMIC DNA]</scope>
    <source>
        <strain evidence="3 4">Bd21</strain>
    </source>
</reference>
<dbReference type="InParanoid" id="A0A0Q3EEJ6"/>
<dbReference type="FunCoup" id="A0A0Q3EEJ6">
    <property type="interactions" value="50"/>
</dbReference>
<dbReference type="SUPFAM" id="SSF52047">
    <property type="entry name" value="RNI-like"/>
    <property type="match status" value="1"/>
</dbReference>
<feature type="domain" description="FBD" evidence="1">
    <location>
        <begin position="336"/>
        <end position="379"/>
    </location>
</feature>
<feature type="non-terminal residue" evidence="3">
    <location>
        <position position="1"/>
    </location>
</feature>
<dbReference type="InterPro" id="IPR055411">
    <property type="entry name" value="LRR_FXL15/At3g58940/PEG3-like"/>
</dbReference>
<evidence type="ECO:0000313" key="3">
    <source>
        <dbReference type="EMBL" id="KQJ86063.1"/>
    </source>
</evidence>
<dbReference type="Pfam" id="PF08387">
    <property type="entry name" value="FBD"/>
    <property type="match status" value="1"/>
</dbReference>
<evidence type="ECO:0000259" key="1">
    <source>
        <dbReference type="Pfam" id="PF08387"/>
    </source>
</evidence>
<organism evidence="3">
    <name type="scientific">Brachypodium distachyon</name>
    <name type="common">Purple false brome</name>
    <name type="synonym">Trachynia distachya</name>
    <dbReference type="NCBI Taxonomy" id="15368"/>
    <lineage>
        <taxon>Eukaryota</taxon>
        <taxon>Viridiplantae</taxon>
        <taxon>Streptophyta</taxon>
        <taxon>Embryophyta</taxon>
        <taxon>Tracheophyta</taxon>
        <taxon>Spermatophyta</taxon>
        <taxon>Magnoliopsida</taxon>
        <taxon>Liliopsida</taxon>
        <taxon>Poales</taxon>
        <taxon>Poaceae</taxon>
        <taxon>BOP clade</taxon>
        <taxon>Pooideae</taxon>
        <taxon>Stipodae</taxon>
        <taxon>Brachypodieae</taxon>
        <taxon>Brachypodium</taxon>
    </lineage>
</organism>
<feature type="domain" description="F-box/LRR-repeat protein 15/At3g58940/PEG3-like LRR" evidence="2">
    <location>
        <begin position="92"/>
        <end position="321"/>
    </location>
</feature>
<evidence type="ECO:0000313" key="4">
    <source>
        <dbReference type="EnsemblPlants" id="KQJ86063"/>
    </source>
</evidence>
<name>A0A0Q3EEJ6_BRADI</name>
<dbReference type="EnsemblPlants" id="KQJ86063">
    <property type="protein sequence ID" value="KQJ86063"/>
    <property type="gene ID" value="BRADI_4g03080v3"/>
</dbReference>
<dbReference type="OrthoDB" id="1939276at2759"/>
<evidence type="ECO:0000313" key="5">
    <source>
        <dbReference type="Proteomes" id="UP000008810"/>
    </source>
</evidence>
<dbReference type="PANTHER" id="PTHR32141">
    <property type="match status" value="1"/>
</dbReference>
<reference evidence="3" key="2">
    <citation type="submission" date="2017-06" db="EMBL/GenBank/DDBJ databases">
        <title>WGS assembly of Brachypodium distachyon.</title>
        <authorList>
            <consortium name="The International Brachypodium Initiative"/>
            <person name="Lucas S."/>
            <person name="Harmon-Smith M."/>
            <person name="Lail K."/>
            <person name="Tice H."/>
            <person name="Grimwood J."/>
            <person name="Bruce D."/>
            <person name="Barry K."/>
            <person name="Shu S."/>
            <person name="Lindquist E."/>
            <person name="Wang M."/>
            <person name="Pitluck S."/>
            <person name="Vogel J.P."/>
            <person name="Garvin D.F."/>
            <person name="Mockler T.C."/>
            <person name="Schmutz J."/>
            <person name="Rokhsar D."/>
            <person name="Bevan M.W."/>
        </authorList>
    </citation>
    <scope>NUCLEOTIDE SEQUENCE</scope>
    <source>
        <strain evidence="3">Bd21</strain>
    </source>
</reference>
<dbReference type="Pfam" id="PF24758">
    <property type="entry name" value="LRR_At5g56370"/>
    <property type="match status" value="1"/>
</dbReference>
<keyword evidence="5" id="KW-1185">Reference proteome</keyword>
<protein>
    <submittedName>
        <fullName evidence="3 4">Uncharacterized protein</fullName>
    </submittedName>
</protein>
<dbReference type="PANTHER" id="PTHR32141:SF123">
    <property type="entry name" value="F-BOX DOMAIN-CONTAINING PROTEIN"/>
    <property type="match status" value="1"/>
</dbReference>
<evidence type="ECO:0000259" key="2">
    <source>
        <dbReference type="Pfam" id="PF24758"/>
    </source>
</evidence>
<dbReference type="ExpressionAtlas" id="A0A0Q3EEJ6">
    <property type="expression patterns" value="baseline"/>
</dbReference>
<dbReference type="EMBL" id="CM000883">
    <property type="protein sequence ID" value="KQJ86063.1"/>
    <property type="molecule type" value="Genomic_DNA"/>
</dbReference>
<reference evidence="4" key="3">
    <citation type="submission" date="2018-08" db="UniProtKB">
        <authorList>
            <consortium name="EnsemblPlants"/>
        </authorList>
    </citation>
    <scope>IDENTIFICATION</scope>
    <source>
        <strain evidence="4">cv. Bd21</strain>
    </source>
</reference>
<dbReference type="Gramene" id="KQJ86063">
    <property type="protein sequence ID" value="KQJ86063"/>
    <property type="gene ID" value="BRADI_4g03080v3"/>
</dbReference>